<evidence type="ECO:0000313" key="11">
    <source>
        <dbReference type="Proteomes" id="UP000694925"/>
    </source>
</evidence>
<reference evidence="12 13" key="1">
    <citation type="submission" date="2025-04" db="UniProtKB">
        <authorList>
            <consortium name="RefSeq"/>
        </authorList>
    </citation>
    <scope>IDENTIFICATION</scope>
    <source>
        <tissue evidence="12 13">Whole body</tissue>
    </source>
</reference>
<organism evidence="11 13">
    <name type="scientific">Ceratina calcarata</name>
    <dbReference type="NCBI Taxonomy" id="156304"/>
    <lineage>
        <taxon>Eukaryota</taxon>
        <taxon>Metazoa</taxon>
        <taxon>Ecdysozoa</taxon>
        <taxon>Arthropoda</taxon>
        <taxon>Hexapoda</taxon>
        <taxon>Insecta</taxon>
        <taxon>Pterygota</taxon>
        <taxon>Neoptera</taxon>
        <taxon>Endopterygota</taxon>
        <taxon>Hymenoptera</taxon>
        <taxon>Apocrita</taxon>
        <taxon>Aculeata</taxon>
        <taxon>Apoidea</taxon>
        <taxon>Anthophila</taxon>
        <taxon>Apidae</taxon>
        <taxon>Ceratina</taxon>
        <taxon>Zadontomerus</taxon>
    </lineage>
</organism>
<evidence type="ECO:0000256" key="7">
    <source>
        <dbReference type="ARBA" id="ARBA00037368"/>
    </source>
</evidence>
<dbReference type="InterPro" id="IPR050249">
    <property type="entry name" value="Pseudomonas-type_ThrB"/>
</dbReference>
<dbReference type="EC" id="2.7.1.81" evidence="8"/>
<evidence type="ECO:0000256" key="5">
    <source>
        <dbReference type="ARBA" id="ARBA00022777"/>
    </source>
</evidence>
<evidence type="ECO:0000259" key="10">
    <source>
        <dbReference type="Pfam" id="PF01636"/>
    </source>
</evidence>
<evidence type="ECO:0000256" key="6">
    <source>
        <dbReference type="ARBA" id="ARBA00036820"/>
    </source>
</evidence>
<proteinExistence type="inferred from homology"/>
<dbReference type="AlphaFoldDB" id="A0AAJ7JBP8"/>
<dbReference type="GO" id="GO:0047992">
    <property type="term" value="F:hydroxylysine kinase activity"/>
    <property type="evidence" value="ECO:0007669"/>
    <property type="project" value="UniProtKB-EC"/>
</dbReference>
<dbReference type="GO" id="GO:0005737">
    <property type="term" value="C:cytoplasm"/>
    <property type="evidence" value="ECO:0007669"/>
    <property type="project" value="UniProtKB-SubCell"/>
</dbReference>
<comment type="catalytic activity">
    <reaction evidence="6">
        <text>(5R)-5-hydroxy-L-lysine + GTP = (5R)-5-phosphooxy-L-lysine + GDP + H(+)</text>
        <dbReference type="Rhea" id="RHEA:19049"/>
        <dbReference type="ChEBI" id="CHEBI:15378"/>
        <dbReference type="ChEBI" id="CHEBI:37565"/>
        <dbReference type="ChEBI" id="CHEBI:57882"/>
        <dbReference type="ChEBI" id="CHEBI:58189"/>
        <dbReference type="ChEBI" id="CHEBI:58357"/>
        <dbReference type="EC" id="2.7.1.81"/>
    </reaction>
</comment>
<protein>
    <recommendedName>
        <fullName evidence="9">Hydroxylysine kinase</fullName>
        <ecNumber evidence="8">2.7.1.81</ecNumber>
    </recommendedName>
</protein>
<name>A0AAJ7JBP8_9HYME</name>
<evidence type="ECO:0000256" key="3">
    <source>
        <dbReference type="ARBA" id="ARBA00022490"/>
    </source>
</evidence>
<evidence type="ECO:0000313" key="12">
    <source>
        <dbReference type="RefSeq" id="XP_017889035.1"/>
    </source>
</evidence>
<dbReference type="InterPro" id="IPR011009">
    <property type="entry name" value="Kinase-like_dom_sf"/>
</dbReference>
<keyword evidence="5 12" id="KW-0418">Kinase</keyword>
<dbReference type="RefSeq" id="XP_017889035.1">
    <property type="nucleotide sequence ID" value="XM_018033546.2"/>
</dbReference>
<evidence type="ECO:0000256" key="9">
    <source>
        <dbReference type="ARBA" id="ARBA00040505"/>
    </source>
</evidence>
<sequence>MEVENNDAVLIPGQCIRPPGNKEIATKLLKELYNLTALSVTDLNAYDDRNYHVICDGSHTNPHITNISECGYVLKIVNSLDSKKEHVIEAQTDMLIFLNKREITCPLPVKNVHGLYHTLVELNADGCTGDYVVRLLVYRPGELLRHVPITGELLRNVGSFTAKLSNVLLNFSHSAYNEHKTMWMLNSVPKLRQFTYAVKNALERELAHQVILAFEKEVLEIDLRLEHGMIHGDLNEQNLVVSSNGREIAAVIDFGDSHRTSLIFELAITLCYMILQAGDIAMGKHVIEGYQDIRKLTEPEKKILKTTVCARLCQSLVMGAYSHLYDPQNDYLLSTQKSGWTLLKKLWPLSQDAILRNWGLTD</sequence>
<comment type="subcellular location">
    <subcellularLocation>
        <location evidence="1">Cytoplasm</location>
    </subcellularLocation>
</comment>
<dbReference type="InterPro" id="IPR002575">
    <property type="entry name" value="Aminoglycoside_PTrfase"/>
</dbReference>
<dbReference type="PANTHER" id="PTHR21064:SF1">
    <property type="entry name" value="HYDROXYLYSINE KINASE"/>
    <property type="match status" value="1"/>
</dbReference>
<accession>A0AAJ7JBP8</accession>
<keyword evidence="4" id="KW-0808">Transferase</keyword>
<dbReference type="Pfam" id="PF01636">
    <property type="entry name" value="APH"/>
    <property type="match status" value="1"/>
</dbReference>
<feature type="domain" description="Aminoglycoside phosphotransferase" evidence="10">
    <location>
        <begin position="71"/>
        <end position="292"/>
    </location>
</feature>
<dbReference type="FunFam" id="3.30.200.20:FF:000549">
    <property type="entry name" value="hydroxylysine kinase"/>
    <property type="match status" value="1"/>
</dbReference>
<evidence type="ECO:0000256" key="8">
    <source>
        <dbReference type="ARBA" id="ARBA00038873"/>
    </source>
</evidence>
<dbReference type="RefSeq" id="XP_017889036.1">
    <property type="nucleotide sequence ID" value="XM_018033547.2"/>
</dbReference>
<dbReference type="PANTHER" id="PTHR21064">
    <property type="entry name" value="AMINOGLYCOSIDE PHOSPHOTRANSFERASE DOMAIN-CONTAINING PROTEIN-RELATED"/>
    <property type="match status" value="1"/>
</dbReference>
<dbReference type="Proteomes" id="UP000694925">
    <property type="component" value="Unplaced"/>
</dbReference>
<evidence type="ECO:0000313" key="14">
    <source>
        <dbReference type="RefSeq" id="XP_017889038.1"/>
    </source>
</evidence>
<keyword evidence="3" id="KW-0963">Cytoplasm</keyword>
<evidence type="ECO:0000313" key="13">
    <source>
        <dbReference type="RefSeq" id="XP_017889036.1"/>
    </source>
</evidence>
<dbReference type="Gene3D" id="3.90.1200.10">
    <property type="match status" value="1"/>
</dbReference>
<evidence type="ECO:0000256" key="4">
    <source>
        <dbReference type="ARBA" id="ARBA00022679"/>
    </source>
</evidence>
<dbReference type="GeneID" id="108630327"/>
<evidence type="ECO:0000256" key="1">
    <source>
        <dbReference type="ARBA" id="ARBA00004496"/>
    </source>
</evidence>
<comment type="similarity">
    <text evidence="2">Belongs to the aminoglycoside phosphotransferase family.</text>
</comment>
<dbReference type="KEGG" id="ccal:108630327"/>
<comment type="function">
    <text evidence="7">Catalyzes the GTP-dependent phosphorylation of 5-hydroxy-L-lysine.</text>
</comment>
<keyword evidence="11" id="KW-1185">Reference proteome</keyword>
<dbReference type="SUPFAM" id="SSF56112">
    <property type="entry name" value="Protein kinase-like (PK-like)"/>
    <property type="match status" value="1"/>
</dbReference>
<evidence type="ECO:0000256" key="2">
    <source>
        <dbReference type="ARBA" id="ARBA00006219"/>
    </source>
</evidence>
<gene>
    <name evidence="12 13 14" type="primary">LOC108630327</name>
</gene>
<dbReference type="RefSeq" id="XP_017889038.1">
    <property type="nucleotide sequence ID" value="XM_018033549.2"/>
</dbReference>
<dbReference type="FunFam" id="3.90.1200.10:FF:000007">
    <property type="entry name" value="hydroxylysine kinase isoform X1"/>
    <property type="match status" value="1"/>
</dbReference>